<dbReference type="AlphaFoldDB" id="A0A6S7F2B7"/>
<dbReference type="Gene3D" id="3.10.450.40">
    <property type="match status" value="1"/>
</dbReference>
<sequence length="158" mass="17924">MTALFGCADEPILKLPFTCRSFFRRYNWADNRLFWRTLNAKETMIPGTRTRIWLSCGALMLALAAGPSAGLADESDHEQARQALQAGKVLPLRSVLDIVERDYPGQVVKVEFEEDDGEFIYEIRLLQNGGRLVKLKIDARDGKVLGVKGRDIQFRDKH</sequence>
<evidence type="ECO:0000313" key="2">
    <source>
        <dbReference type="EMBL" id="CAB3930587.1"/>
    </source>
</evidence>
<feature type="domain" description="PepSY" evidence="1">
    <location>
        <begin position="95"/>
        <end position="147"/>
    </location>
</feature>
<reference evidence="2 3" key="1">
    <citation type="submission" date="2020-04" db="EMBL/GenBank/DDBJ databases">
        <authorList>
            <person name="De Canck E."/>
        </authorList>
    </citation>
    <scope>NUCLEOTIDE SEQUENCE [LARGE SCALE GENOMIC DNA]</scope>
    <source>
        <strain evidence="2 3">LMG 6000</strain>
    </source>
</reference>
<protein>
    <recommendedName>
        <fullName evidence="1">PepSY domain-containing protein</fullName>
    </recommendedName>
</protein>
<gene>
    <name evidence="2" type="ORF">LMG6000_01641</name>
</gene>
<dbReference type="InterPro" id="IPR025711">
    <property type="entry name" value="PepSY"/>
</dbReference>
<evidence type="ECO:0000259" key="1">
    <source>
        <dbReference type="Pfam" id="PF03413"/>
    </source>
</evidence>
<keyword evidence="3" id="KW-1185">Reference proteome</keyword>
<name>A0A6S7F2B7_9BURK</name>
<evidence type="ECO:0000313" key="3">
    <source>
        <dbReference type="Proteomes" id="UP000494183"/>
    </source>
</evidence>
<accession>A0A6S7F2B7</accession>
<dbReference type="Pfam" id="PF03413">
    <property type="entry name" value="PepSY"/>
    <property type="match status" value="1"/>
</dbReference>
<dbReference type="Proteomes" id="UP000494183">
    <property type="component" value="Unassembled WGS sequence"/>
</dbReference>
<proteinExistence type="predicted"/>
<dbReference type="EMBL" id="CADILH010000002">
    <property type="protein sequence ID" value="CAB3930587.1"/>
    <property type="molecule type" value="Genomic_DNA"/>
</dbReference>
<organism evidence="2 3">
    <name type="scientific">Achromobacter insolitus</name>
    <dbReference type="NCBI Taxonomy" id="217204"/>
    <lineage>
        <taxon>Bacteria</taxon>
        <taxon>Pseudomonadati</taxon>
        <taxon>Pseudomonadota</taxon>
        <taxon>Betaproteobacteria</taxon>
        <taxon>Burkholderiales</taxon>
        <taxon>Alcaligenaceae</taxon>
        <taxon>Achromobacter</taxon>
    </lineage>
</organism>